<feature type="transmembrane region" description="Helical" evidence="3">
    <location>
        <begin position="38"/>
        <end position="58"/>
    </location>
</feature>
<keyword evidence="5" id="KW-1185">Reference proteome</keyword>
<dbReference type="EMBL" id="JAUIQD010000007">
    <property type="protein sequence ID" value="KAK3343685.1"/>
    <property type="molecule type" value="Genomic_DNA"/>
</dbReference>
<keyword evidence="3" id="KW-1133">Transmembrane helix</keyword>
<feature type="compositionally biased region" description="Acidic residues" evidence="2">
    <location>
        <begin position="1286"/>
        <end position="1298"/>
    </location>
</feature>
<keyword evidence="3" id="KW-0472">Membrane</keyword>
<proteinExistence type="predicted"/>
<feature type="region of interest" description="Disordered" evidence="2">
    <location>
        <begin position="1273"/>
        <end position="1298"/>
    </location>
</feature>
<reference evidence="4" key="1">
    <citation type="journal article" date="2023" name="Mol. Phylogenet. Evol.">
        <title>Genome-scale phylogeny and comparative genomics of the fungal order Sordariales.</title>
        <authorList>
            <person name="Hensen N."/>
            <person name="Bonometti L."/>
            <person name="Westerberg I."/>
            <person name="Brannstrom I.O."/>
            <person name="Guillou S."/>
            <person name="Cros-Aarteil S."/>
            <person name="Calhoun S."/>
            <person name="Haridas S."/>
            <person name="Kuo A."/>
            <person name="Mondo S."/>
            <person name="Pangilinan J."/>
            <person name="Riley R."/>
            <person name="LaButti K."/>
            <person name="Andreopoulos B."/>
            <person name="Lipzen A."/>
            <person name="Chen C."/>
            <person name="Yan M."/>
            <person name="Daum C."/>
            <person name="Ng V."/>
            <person name="Clum A."/>
            <person name="Steindorff A."/>
            <person name="Ohm R.A."/>
            <person name="Martin F."/>
            <person name="Silar P."/>
            <person name="Natvig D.O."/>
            <person name="Lalanne C."/>
            <person name="Gautier V."/>
            <person name="Ament-Velasquez S.L."/>
            <person name="Kruys A."/>
            <person name="Hutchinson M.I."/>
            <person name="Powell A.J."/>
            <person name="Barry K."/>
            <person name="Miller A.N."/>
            <person name="Grigoriev I.V."/>
            <person name="Debuchy R."/>
            <person name="Gladieux P."/>
            <person name="Hiltunen Thoren M."/>
            <person name="Johannesson H."/>
        </authorList>
    </citation>
    <scope>NUCLEOTIDE SEQUENCE</scope>
    <source>
        <strain evidence="4">CBS 955.72</strain>
    </source>
</reference>
<feature type="transmembrane region" description="Helical" evidence="3">
    <location>
        <begin position="103"/>
        <end position="128"/>
    </location>
</feature>
<keyword evidence="3" id="KW-0812">Transmembrane</keyword>
<evidence type="ECO:0000256" key="3">
    <source>
        <dbReference type="SAM" id="Phobius"/>
    </source>
</evidence>
<gene>
    <name evidence="4" type="ORF">B0T25DRAFT_584581</name>
</gene>
<keyword evidence="1" id="KW-0175">Coiled coil</keyword>
<evidence type="ECO:0000313" key="5">
    <source>
        <dbReference type="Proteomes" id="UP001275084"/>
    </source>
</evidence>
<name>A0AAJ0H8D4_9PEZI</name>
<sequence length="1298" mass="141095">MPPPIPGESAQTAVDDSDTPPGDEPSTWILSLSKPAQYAILALFALYAPSAIGHGFLFDPYLQLLLLVSLVFGSLLVSTTNLAGPLRYAYYNYSALIQTAHPLVSLATAKVTAWAPLPFLVLALLPWFRTWFFMGTMPITWQFVREEHQRAVSHVSHRADECCSRAKVAADEAASDASIAERHERDLQQNLKNTNFYDESSVAWIARQEFPSLMTGTRASEAFSTEDVEGTSETERGVRYIRARTVAAAVDAVVADSLAASDAAQRSLRLSAEVQSLAARAKTAAQEGWVAMAEELLNHANAKSGDVAKTSEKAAAAEKDARTFARDVYLTWLFVCEEHRRTISLTTIRVDEACSKARLGADKALLDVTAVEGHRHDLEHNLQTSDFYNESLIDRAVSDKPPETVQGELAEGARHVAHAVGLITLDVDNVTTAARNSHKAFYEAQHLGNQAKAAAKDGRTDDVKRLIEDMERDSTTAKVESDKAAAAKEEARVRAHDTYRMWQFIHEEHRRTISLTTIRVDKACLKARLAADKALSDVTAVEGHRHDLEHNLQTSDFYNESLIDRAVSDKPPETVQGELAEGARHVAHAVGLITLDVDNVTTAARNSHEAFYKAQHLGNQAKIAAEDGRTDDVKRLIEDMEQDSTTAEVESDKAAAAKEEARVRAHDTYRMWQFVREEHRRTISLTTIRVDKVCSKARLAADKALLDVTAVEGHRHDLEHNLQTSDFYNESLVDRAVSDEPPGTMQGLAEGARHVAHAVGLMTLDVDNVATAARNSHKAFYEAQHLGNQAKVAAEDGRTDDVKRLMEDMERGSTTAEAEADKAMAAKEEARVRAQDTYRTWQFVREEHRRAINKILHGVDKDCSTTEAASNRASSDATVAEEEAHNLEQNLRADGFYKEFSAARVAFDKLQAWDIQAQAQGAIATTGVEKAVAAASQVKVDAAQAFDAAQASLKILSEVRHLRARVKTTAEEGRMKDLEEHVVRIRAASADAEQESSKAATAKRAAREHAQGAHVAWLSVREQHCERVAEVAKTVDKACISAASLFTLARAELAAAEQDESTAHALAANAARDARAAHQVGVGDFHKESAAAWTQLADYKNAVEKVVGSATRLNEVASSLQEKADEISGGKIGGVAENCEEVLDYAMDLKGDTETIWEKVDWFKRVAAKADKGREMQAAAAAGAATILMGIQADVQAAAGAASGVAKLADEIRRIGVDAKAAIALGGADEAEAAIGQLKVALDKCENELQTAVQKRKDVQVKMAQFSTITHLDMAAGSDSAGQDPTDSEGSTDSEDDE</sequence>
<feature type="coiled-coil region" evidence="1">
    <location>
        <begin position="1228"/>
        <end position="1262"/>
    </location>
</feature>
<organism evidence="4 5">
    <name type="scientific">Lasiosphaeria hispida</name>
    <dbReference type="NCBI Taxonomy" id="260671"/>
    <lineage>
        <taxon>Eukaryota</taxon>
        <taxon>Fungi</taxon>
        <taxon>Dikarya</taxon>
        <taxon>Ascomycota</taxon>
        <taxon>Pezizomycotina</taxon>
        <taxon>Sordariomycetes</taxon>
        <taxon>Sordariomycetidae</taxon>
        <taxon>Sordariales</taxon>
        <taxon>Lasiosphaeriaceae</taxon>
        <taxon>Lasiosphaeria</taxon>
    </lineage>
</organism>
<reference evidence="4" key="2">
    <citation type="submission" date="2023-06" db="EMBL/GenBank/DDBJ databases">
        <authorList>
            <consortium name="Lawrence Berkeley National Laboratory"/>
            <person name="Haridas S."/>
            <person name="Hensen N."/>
            <person name="Bonometti L."/>
            <person name="Westerberg I."/>
            <person name="Brannstrom I.O."/>
            <person name="Guillou S."/>
            <person name="Cros-Aarteil S."/>
            <person name="Calhoun S."/>
            <person name="Kuo A."/>
            <person name="Mondo S."/>
            <person name="Pangilinan J."/>
            <person name="Riley R."/>
            <person name="Labutti K."/>
            <person name="Andreopoulos B."/>
            <person name="Lipzen A."/>
            <person name="Chen C."/>
            <person name="Yanf M."/>
            <person name="Daum C."/>
            <person name="Ng V."/>
            <person name="Clum A."/>
            <person name="Steindorff A."/>
            <person name="Ohm R."/>
            <person name="Martin F."/>
            <person name="Silar P."/>
            <person name="Natvig D."/>
            <person name="Lalanne C."/>
            <person name="Gautier V."/>
            <person name="Ament-Velasquez S.L."/>
            <person name="Kruys A."/>
            <person name="Hutchinson M.I."/>
            <person name="Powell A.J."/>
            <person name="Barry K."/>
            <person name="Miller A.N."/>
            <person name="Grigoriev I.V."/>
            <person name="Debuchy R."/>
            <person name="Gladieux P."/>
            <person name="Thoren M.H."/>
            <person name="Johannesson H."/>
        </authorList>
    </citation>
    <scope>NUCLEOTIDE SEQUENCE</scope>
    <source>
        <strain evidence="4">CBS 955.72</strain>
    </source>
</reference>
<accession>A0AAJ0H8D4</accession>
<protein>
    <submittedName>
        <fullName evidence="4">Uncharacterized protein</fullName>
    </submittedName>
</protein>
<comment type="caution">
    <text evidence="4">The sequence shown here is derived from an EMBL/GenBank/DDBJ whole genome shotgun (WGS) entry which is preliminary data.</text>
</comment>
<dbReference type="Proteomes" id="UP001275084">
    <property type="component" value="Unassembled WGS sequence"/>
</dbReference>
<feature type="region of interest" description="Disordered" evidence="2">
    <location>
        <begin position="1"/>
        <end position="23"/>
    </location>
</feature>
<feature type="transmembrane region" description="Helical" evidence="3">
    <location>
        <begin position="64"/>
        <end position="83"/>
    </location>
</feature>
<evidence type="ECO:0000256" key="2">
    <source>
        <dbReference type="SAM" id="MobiDB-lite"/>
    </source>
</evidence>
<evidence type="ECO:0000256" key="1">
    <source>
        <dbReference type="SAM" id="Coils"/>
    </source>
</evidence>
<evidence type="ECO:0000313" key="4">
    <source>
        <dbReference type="EMBL" id="KAK3343685.1"/>
    </source>
</evidence>